<dbReference type="InterPro" id="IPR016169">
    <property type="entry name" value="FAD-bd_PCMH_sub2"/>
</dbReference>
<dbReference type="InterPro" id="IPR036318">
    <property type="entry name" value="FAD-bd_PCMH-like_sf"/>
</dbReference>
<evidence type="ECO:0000313" key="7">
    <source>
        <dbReference type="Proteomes" id="UP000077202"/>
    </source>
</evidence>
<dbReference type="Pfam" id="PF01565">
    <property type="entry name" value="FAD_binding_4"/>
    <property type="match status" value="1"/>
</dbReference>
<dbReference type="Pfam" id="PF22906">
    <property type="entry name" value="GULLO2-like_3rd"/>
    <property type="match status" value="1"/>
</dbReference>
<dbReference type="InterPro" id="IPR050432">
    <property type="entry name" value="FAD-linked_Oxidoreductases_BP"/>
</dbReference>
<evidence type="ECO:0000313" key="6">
    <source>
        <dbReference type="EMBL" id="OAE22694.1"/>
    </source>
</evidence>
<protein>
    <recommendedName>
        <fullName evidence="5">FAD-binding PCMH-type domain-containing protein</fullName>
    </recommendedName>
</protein>
<dbReference type="InterPro" id="IPR006094">
    <property type="entry name" value="Oxid_FAD_bind_N"/>
</dbReference>
<sequence length="651" mass="70688">MRDERSWPWVLPEAAAAAAALVLVLALACQFDTTEGVSVPTVTCSSGNEGCSVTNYLREFPDRSQCRAAAVVYPSTEQELVAAVAQAVRNGQKMRVVSKGSHSIPKLVCPGGNGTGLIISTRDYDQNIVVDRAAQTATLDAGVRLKPFVDTVAGYGLAFPHLPYWAGLSISGVLATGAHGSGLWGKGSGVYEYVTAMRLVVPASAAEGYAKVISLVAGQDDELLNAARVSLGVLGVVSTITLQLQPQFKRSITFVQKSDSDLESQILPNAWHNEFGDILWQPALKLAVYRLDNRVSLGTFGRGTNNFTGFQAQSSALIAANRISAHTLKLQSVMLDYLSCLSRLGTAAEADCYARLSEEVLDRLQKPDHVVGDMTEEEAEALQSGEQKCVQLAAVHSAMVATAFGYTSNGLLFTGYPIVGYQNSLQTSGPCDDATLPTFVCPWDRRTKSSYYLQTTFSVPLAKVAAFIVDVKSMVALRPSALCGPGLYLGVLMRYVKKSSGAFLGELEDAVDVDFTYYRSLDPKTPRLDEDVMEEIEQMLLFKYKARPHWAKNRNVAFATTPSLYPDLPRFLRAMKQLDPDRLFSNEFTDAVLDVDGAASTLQKFAPFCALDGLCICSEDIHCAPASGYFCRPGLVYKEARVCRKVKSSRR</sequence>
<accession>A0A176VP66</accession>
<feature type="signal peptide" evidence="4">
    <location>
        <begin position="1"/>
        <end position="36"/>
    </location>
</feature>
<dbReference type="InterPro" id="IPR016166">
    <property type="entry name" value="FAD-bd_PCMH"/>
</dbReference>
<organism evidence="6 7">
    <name type="scientific">Marchantia polymorpha subsp. ruderalis</name>
    <dbReference type="NCBI Taxonomy" id="1480154"/>
    <lineage>
        <taxon>Eukaryota</taxon>
        <taxon>Viridiplantae</taxon>
        <taxon>Streptophyta</taxon>
        <taxon>Embryophyta</taxon>
        <taxon>Marchantiophyta</taxon>
        <taxon>Marchantiopsida</taxon>
        <taxon>Marchantiidae</taxon>
        <taxon>Marchantiales</taxon>
        <taxon>Marchantiaceae</taxon>
        <taxon>Marchantia</taxon>
    </lineage>
</organism>
<evidence type="ECO:0000259" key="5">
    <source>
        <dbReference type="PROSITE" id="PS51387"/>
    </source>
</evidence>
<dbReference type="AlphaFoldDB" id="A0A176VP66"/>
<dbReference type="PROSITE" id="PS51387">
    <property type="entry name" value="FAD_PCMH"/>
    <property type="match status" value="1"/>
</dbReference>
<dbReference type="Proteomes" id="UP000077202">
    <property type="component" value="Unassembled WGS sequence"/>
</dbReference>
<proteinExistence type="inferred from homology"/>
<evidence type="ECO:0000256" key="4">
    <source>
        <dbReference type="SAM" id="SignalP"/>
    </source>
</evidence>
<gene>
    <name evidence="6" type="ORF">AXG93_2675s1280</name>
</gene>
<dbReference type="PANTHER" id="PTHR13878">
    <property type="entry name" value="GULONOLACTONE OXIDASE"/>
    <property type="match status" value="1"/>
</dbReference>
<dbReference type="UniPathway" id="UPA00132"/>
<name>A0A176VP66_MARPO</name>
<evidence type="ECO:0000256" key="3">
    <source>
        <dbReference type="ARBA" id="ARBA00023002"/>
    </source>
</evidence>
<keyword evidence="4" id="KW-0732">Signal</keyword>
<dbReference type="EMBL" id="LVLJ01003083">
    <property type="protein sequence ID" value="OAE22694.1"/>
    <property type="molecule type" value="Genomic_DNA"/>
</dbReference>
<dbReference type="InterPro" id="IPR007173">
    <property type="entry name" value="ALO_C"/>
</dbReference>
<keyword evidence="3" id="KW-0560">Oxidoreductase</keyword>
<comment type="caution">
    <text evidence="6">The sequence shown here is derived from an EMBL/GenBank/DDBJ whole genome shotgun (WGS) entry which is preliminary data.</text>
</comment>
<comment type="pathway">
    <text evidence="1">Cofactor biosynthesis; L-ascorbate biosynthesis.</text>
</comment>
<dbReference type="Gene3D" id="3.30.70.2520">
    <property type="match status" value="1"/>
</dbReference>
<dbReference type="PANTHER" id="PTHR13878:SF67">
    <property type="entry name" value="L-GULONOLACTONE OXIDASE 5"/>
    <property type="match status" value="1"/>
</dbReference>
<evidence type="ECO:0000256" key="1">
    <source>
        <dbReference type="ARBA" id="ARBA00005147"/>
    </source>
</evidence>
<comment type="similarity">
    <text evidence="2">Belongs to the oxygen-dependent FAD-linked oxidoreductase family.</text>
</comment>
<dbReference type="InterPro" id="IPR016171">
    <property type="entry name" value="Vanillyl_alc_oxidase_C-sub2"/>
</dbReference>
<keyword evidence="7" id="KW-1185">Reference proteome</keyword>
<dbReference type="PROSITE" id="PS51257">
    <property type="entry name" value="PROKAR_LIPOPROTEIN"/>
    <property type="match status" value="1"/>
</dbReference>
<dbReference type="SUPFAM" id="SSF56176">
    <property type="entry name" value="FAD-binding/transporter-associated domain-like"/>
    <property type="match status" value="1"/>
</dbReference>
<evidence type="ECO:0000256" key="2">
    <source>
        <dbReference type="ARBA" id="ARBA00005466"/>
    </source>
</evidence>
<feature type="chain" id="PRO_5008051935" description="FAD-binding PCMH-type domain-containing protein" evidence="4">
    <location>
        <begin position="37"/>
        <end position="651"/>
    </location>
</feature>
<reference evidence="6" key="1">
    <citation type="submission" date="2016-03" db="EMBL/GenBank/DDBJ databases">
        <title>Mechanisms controlling the formation of the plant cell surface in tip-growing cells are functionally conserved among land plants.</title>
        <authorList>
            <person name="Honkanen S."/>
            <person name="Jones V.A."/>
            <person name="Morieri G."/>
            <person name="Champion C."/>
            <person name="Hetherington A.J."/>
            <person name="Kelly S."/>
            <person name="Saint-Marcoux D."/>
            <person name="Proust H."/>
            <person name="Prescott H."/>
            <person name="Dolan L."/>
        </authorList>
    </citation>
    <scope>NUCLEOTIDE SEQUENCE [LARGE SCALE GENOMIC DNA]</scope>
    <source>
        <tissue evidence="6">Whole gametophyte</tissue>
    </source>
</reference>
<dbReference type="Gene3D" id="3.30.465.10">
    <property type="match status" value="1"/>
</dbReference>
<dbReference type="Pfam" id="PF04030">
    <property type="entry name" value="ALO"/>
    <property type="match status" value="1"/>
</dbReference>
<feature type="domain" description="FAD-binding PCMH-type" evidence="5">
    <location>
        <begin position="64"/>
        <end position="247"/>
    </location>
</feature>
<dbReference type="Gene3D" id="1.10.45.10">
    <property type="entry name" value="Vanillyl-alcohol Oxidase, Chain A, domain 4"/>
    <property type="match status" value="1"/>
</dbReference>
<dbReference type="InterPro" id="IPR055154">
    <property type="entry name" value="GULLO2-like_C"/>
</dbReference>
<dbReference type="GO" id="GO:0016020">
    <property type="term" value="C:membrane"/>
    <property type="evidence" value="ECO:0007669"/>
    <property type="project" value="InterPro"/>
</dbReference>
<dbReference type="GO" id="GO:0071949">
    <property type="term" value="F:FAD binding"/>
    <property type="evidence" value="ECO:0007669"/>
    <property type="project" value="InterPro"/>
</dbReference>
<dbReference type="GO" id="GO:0003885">
    <property type="term" value="F:D-arabinono-1,4-lactone oxidase activity"/>
    <property type="evidence" value="ECO:0007669"/>
    <property type="project" value="InterPro"/>
</dbReference>
<dbReference type="GO" id="GO:0019853">
    <property type="term" value="P:L-ascorbic acid biosynthetic process"/>
    <property type="evidence" value="ECO:0007669"/>
    <property type="project" value="UniProtKB-UniPathway"/>
</dbReference>